<sequence>MGDKLFNRIYMNFINYIYEKTRHISEDSKAKIVVFSFFMLFINMFLSTAGVYKGSTSVAALIGIVITFVIILFSVSEKIEKIEINKNLLILLYIISGFFLISGILHRVMAYILCSLIFAVLFPVFYIIFNSENRYSKFLISFNNGIKYNFILLIIVSIFISPLTSGQYASFLANPNGLGAYLTIVLPALLYLFETSGDKTNKILDIILIGCVFALSVFVKSRTTYLSFIFIGIVYILYLFINRINIKEILFRLFKIILSSVLGTVILFSMLTYVSNFIICAEKNILGNSFVVTFKAESSYREFTSLSEQISSAADRSKKGIADDNTLSSGRAEIWRMYISKLNLTGHNADKLKVPYQGGYLKANSHNTYLQIAYSAGIIAGLSFVIMNVLFLIYLLKIIFYGFTNRNLDIKYLFIGSMLIGCEITMVLSSVYYPYISSVSIVYYFVIGYLFNKQDKLNI</sequence>
<evidence type="ECO:0000256" key="5">
    <source>
        <dbReference type="SAM" id="Phobius"/>
    </source>
</evidence>
<evidence type="ECO:0000313" key="7">
    <source>
        <dbReference type="EMBL" id="RGD75340.1"/>
    </source>
</evidence>
<keyword evidence="4 5" id="KW-0472">Membrane</keyword>
<feature type="transmembrane region" description="Helical" evidence="5">
    <location>
        <begin position="408"/>
        <end position="426"/>
    </location>
</feature>
<feature type="transmembrane region" description="Helical" evidence="5">
    <location>
        <begin position="87"/>
        <end position="104"/>
    </location>
</feature>
<feature type="transmembrane region" description="Helical" evidence="5">
    <location>
        <begin position="253"/>
        <end position="274"/>
    </location>
</feature>
<feature type="transmembrane region" description="Helical" evidence="5">
    <location>
        <begin position="432"/>
        <end position="451"/>
    </location>
</feature>
<dbReference type="InterPro" id="IPR007016">
    <property type="entry name" value="O-antigen_ligase-rel_domated"/>
</dbReference>
<evidence type="ECO:0000256" key="2">
    <source>
        <dbReference type="ARBA" id="ARBA00022692"/>
    </source>
</evidence>
<reference evidence="7 8" key="1">
    <citation type="submission" date="2018-08" db="EMBL/GenBank/DDBJ databases">
        <title>A genome reference for cultivated species of the human gut microbiota.</title>
        <authorList>
            <person name="Zou Y."/>
            <person name="Xue W."/>
            <person name="Luo G."/>
        </authorList>
    </citation>
    <scope>NUCLEOTIDE SEQUENCE [LARGE SCALE GENOMIC DNA]</scope>
    <source>
        <strain evidence="7 8">AM25-6</strain>
    </source>
</reference>
<dbReference type="PANTHER" id="PTHR37422">
    <property type="entry name" value="TEICHURONIC ACID BIOSYNTHESIS PROTEIN TUAE"/>
    <property type="match status" value="1"/>
</dbReference>
<evidence type="ECO:0000256" key="3">
    <source>
        <dbReference type="ARBA" id="ARBA00022989"/>
    </source>
</evidence>
<dbReference type="EMBL" id="QUSM01000002">
    <property type="protein sequence ID" value="RGD75340.1"/>
    <property type="molecule type" value="Genomic_DNA"/>
</dbReference>
<feature type="transmembrane region" description="Helical" evidence="5">
    <location>
        <begin position="110"/>
        <end position="129"/>
    </location>
</feature>
<accession>A0A3E3E1B6</accession>
<feature type="transmembrane region" description="Helical" evidence="5">
    <location>
        <begin position="372"/>
        <end position="396"/>
    </location>
</feature>
<dbReference type="AlphaFoldDB" id="A0A3E3E1B6"/>
<evidence type="ECO:0000256" key="1">
    <source>
        <dbReference type="ARBA" id="ARBA00004141"/>
    </source>
</evidence>
<evidence type="ECO:0000256" key="4">
    <source>
        <dbReference type="ARBA" id="ARBA00023136"/>
    </source>
</evidence>
<feature type="domain" description="O-antigen ligase-related" evidence="6">
    <location>
        <begin position="214"/>
        <end position="385"/>
    </location>
</feature>
<dbReference type="Proteomes" id="UP000261212">
    <property type="component" value="Unassembled WGS sequence"/>
</dbReference>
<feature type="transmembrane region" description="Helical" evidence="5">
    <location>
        <begin position="58"/>
        <end position="75"/>
    </location>
</feature>
<name>A0A3E3E1B6_9FIRM</name>
<dbReference type="Pfam" id="PF04932">
    <property type="entry name" value="Wzy_C"/>
    <property type="match status" value="1"/>
</dbReference>
<feature type="transmembrane region" description="Helical" evidence="5">
    <location>
        <begin position="225"/>
        <end position="241"/>
    </location>
</feature>
<evidence type="ECO:0000313" key="8">
    <source>
        <dbReference type="Proteomes" id="UP000261212"/>
    </source>
</evidence>
<proteinExistence type="predicted"/>
<dbReference type="InterPro" id="IPR051533">
    <property type="entry name" value="WaaL-like"/>
</dbReference>
<comment type="caution">
    <text evidence="7">The sequence shown here is derived from an EMBL/GenBank/DDBJ whole genome shotgun (WGS) entry which is preliminary data.</text>
</comment>
<organism evidence="7 8">
    <name type="scientific">Anaerofustis stercorihominis</name>
    <dbReference type="NCBI Taxonomy" id="214853"/>
    <lineage>
        <taxon>Bacteria</taxon>
        <taxon>Bacillati</taxon>
        <taxon>Bacillota</taxon>
        <taxon>Clostridia</taxon>
        <taxon>Eubacteriales</taxon>
        <taxon>Eubacteriaceae</taxon>
        <taxon>Anaerofustis</taxon>
    </lineage>
</organism>
<dbReference type="PANTHER" id="PTHR37422:SF17">
    <property type="entry name" value="O-ANTIGEN LIGASE"/>
    <property type="match status" value="1"/>
</dbReference>
<keyword evidence="3 5" id="KW-1133">Transmembrane helix</keyword>
<feature type="transmembrane region" description="Helical" evidence="5">
    <location>
        <begin position="178"/>
        <end position="196"/>
    </location>
</feature>
<comment type="subcellular location">
    <subcellularLocation>
        <location evidence="1">Membrane</location>
        <topology evidence="1">Multi-pass membrane protein</topology>
    </subcellularLocation>
</comment>
<dbReference type="GO" id="GO:0016020">
    <property type="term" value="C:membrane"/>
    <property type="evidence" value="ECO:0007669"/>
    <property type="project" value="UniProtKB-SubCell"/>
</dbReference>
<gene>
    <name evidence="7" type="ORF">DW687_03165</name>
</gene>
<protein>
    <recommendedName>
        <fullName evidence="6">O-antigen ligase-related domain-containing protein</fullName>
    </recommendedName>
</protein>
<feature type="transmembrane region" description="Helical" evidence="5">
    <location>
        <begin position="32"/>
        <end position="52"/>
    </location>
</feature>
<keyword evidence="2 5" id="KW-0812">Transmembrane</keyword>
<evidence type="ECO:0000259" key="6">
    <source>
        <dbReference type="Pfam" id="PF04932"/>
    </source>
</evidence>
<feature type="transmembrane region" description="Helical" evidence="5">
    <location>
        <begin position="203"/>
        <end position="219"/>
    </location>
</feature>